<feature type="domain" description="C-type lectin" evidence="1">
    <location>
        <begin position="145"/>
        <end position="238"/>
    </location>
</feature>
<dbReference type="AlphaFoldDB" id="A0A182K7R2"/>
<name>A0A182K7R2_9DIPT</name>
<reference evidence="3" key="1">
    <citation type="submission" date="2013-03" db="EMBL/GenBank/DDBJ databases">
        <title>The Genome Sequence of Anopheles christyi ACHKN1017.</title>
        <authorList>
            <consortium name="The Broad Institute Genomics Platform"/>
            <person name="Neafsey D.E."/>
            <person name="Besansky N."/>
            <person name="Walker B."/>
            <person name="Young S.K."/>
            <person name="Zeng Q."/>
            <person name="Gargeya S."/>
            <person name="Fitzgerald M."/>
            <person name="Haas B."/>
            <person name="Abouelleil A."/>
            <person name="Allen A.W."/>
            <person name="Alvarado L."/>
            <person name="Arachchi H.M."/>
            <person name="Berlin A.M."/>
            <person name="Chapman S.B."/>
            <person name="Gainer-Dewar J."/>
            <person name="Goldberg J."/>
            <person name="Griggs A."/>
            <person name="Gujja S."/>
            <person name="Hansen M."/>
            <person name="Howarth C."/>
            <person name="Imamovic A."/>
            <person name="Ireland A."/>
            <person name="Larimer J."/>
            <person name="McCowan C."/>
            <person name="Murphy C."/>
            <person name="Pearson M."/>
            <person name="Poon T.W."/>
            <person name="Priest M."/>
            <person name="Roberts A."/>
            <person name="Saif S."/>
            <person name="Shea T."/>
            <person name="Sisk P."/>
            <person name="Sykes S."/>
            <person name="Wortman J."/>
            <person name="Nusbaum C."/>
            <person name="Birren B."/>
        </authorList>
    </citation>
    <scope>NUCLEOTIDE SEQUENCE [LARGE SCALE GENOMIC DNA]</scope>
    <source>
        <strain evidence="3">ACHKN1017</strain>
    </source>
</reference>
<dbReference type="PROSITE" id="PS50041">
    <property type="entry name" value="C_TYPE_LECTIN_2"/>
    <property type="match status" value="1"/>
</dbReference>
<dbReference type="SMART" id="SM00034">
    <property type="entry name" value="CLECT"/>
    <property type="match status" value="1"/>
</dbReference>
<reference evidence="2" key="2">
    <citation type="submission" date="2020-05" db="UniProtKB">
        <authorList>
            <consortium name="EnsemblMetazoa"/>
        </authorList>
    </citation>
    <scope>IDENTIFICATION</scope>
    <source>
        <strain evidence="2">ACHKN1017</strain>
    </source>
</reference>
<dbReference type="Gene3D" id="3.10.100.10">
    <property type="entry name" value="Mannose-Binding Protein A, subunit A"/>
    <property type="match status" value="1"/>
</dbReference>
<dbReference type="InterPro" id="IPR016187">
    <property type="entry name" value="CTDL_fold"/>
</dbReference>
<keyword evidence="3" id="KW-1185">Reference proteome</keyword>
<evidence type="ECO:0000313" key="3">
    <source>
        <dbReference type="Proteomes" id="UP000075881"/>
    </source>
</evidence>
<dbReference type="Proteomes" id="UP000075881">
    <property type="component" value="Unassembled WGS sequence"/>
</dbReference>
<dbReference type="SUPFAM" id="SSF56436">
    <property type="entry name" value="C-type lectin-like"/>
    <property type="match status" value="1"/>
</dbReference>
<dbReference type="STRING" id="43041.A0A182K7R2"/>
<dbReference type="Pfam" id="PF00059">
    <property type="entry name" value="Lectin_C"/>
    <property type="match status" value="1"/>
</dbReference>
<accession>A0A182K7R2</accession>
<proteinExistence type="predicted"/>
<dbReference type="EnsemblMetazoa" id="ACHR006797-RA">
    <property type="protein sequence ID" value="ACHR006797-PA"/>
    <property type="gene ID" value="ACHR006797"/>
</dbReference>
<protein>
    <recommendedName>
        <fullName evidence="1">C-type lectin domain-containing protein</fullName>
    </recommendedName>
</protein>
<dbReference type="InterPro" id="IPR001304">
    <property type="entry name" value="C-type_lectin-like"/>
</dbReference>
<dbReference type="VEuPathDB" id="VectorBase:ACHR006797"/>
<dbReference type="InterPro" id="IPR016186">
    <property type="entry name" value="C-type_lectin-like/link_sf"/>
</dbReference>
<organism evidence="2 3">
    <name type="scientific">Anopheles christyi</name>
    <dbReference type="NCBI Taxonomy" id="43041"/>
    <lineage>
        <taxon>Eukaryota</taxon>
        <taxon>Metazoa</taxon>
        <taxon>Ecdysozoa</taxon>
        <taxon>Arthropoda</taxon>
        <taxon>Hexapoda</taxon>
        <taxon>Insecta</taxon>
        <taxon>Pterygota</taxon>
        <taxon>Neoptera</taxon>
        <taxon>Endopterygota</taxon>
        <taxon>Diptera</taxon>
        <taxon>Nematocera</taxon>
        <taxon>Culicoidea</taxon>
        <taxon>Culicidae</taxon>
        <taxon>Anophelinae</taxon>
        <taxon>Anopheles</taxon>
    </lineage>
</organism>
<dbReference type="CDD" id="cd00037">
    <property type="entry name" value="CLECT"/>
    <property type="match status" value="1"/>
</dbReference>
<sequence length="253" mass="27961">MAPQNEFPFCCIVCGNAEQDTFLDTKGVRRMSLKLDTYIRGWIDAMAFQCQRDSVRTFSTSLKMILTKGNAAVVLLWIVCISASVALPTVDEENLLQSEEKPVPASSKPKADEVKAIVPQGRYLLPADFAVKHKKFSIGTQGVGSFFRAWRNCIDEGKALATIESEREQKFLESMLEATSSGTNYWIAATNVGSLIPNKLTWITIDLPVKTKPSYLNVGAPSSCIALSSTGAWTSKNCFNALNVFPYICEEYF</sequence>
<evidence type="ECO:0000259" key="1">
    <source>
        <dbReference type="PROSITE" id="PS50041"/>
    </source>
</evidence>
<evidence type="ECO:0000313" key="2">
    <source>
        <dbReference type="EnsemblMetazoa" id="ACHR006797-PA"/>
    </source>
</evidence>